<keyword evidence="2 7" id="KW-0813">Transport</keyword>
<evidence type="ECO:0000313" key="10">
    <source>
        <dbReference type="Proteomes" id="UP000317036"/>
    </source>
</evidence>
<dbReference type="PANTHER" id="PTHR43744:SF9">
    <property type="entry name" value="POLYGALACTURONAN_RHAMNOGALACTURONAN TRANSPORT SYSTEM PERMEASE PROTEIN YTCP"/>
    <property type="match status" value="1"/>
</dbReference>
<proteinExistence type="inferred from homology"/>
<protein>
    <submittedName>
        <fullName evidence="9">Carbohydrate ABC transporter permease</fullName>
    </submittedName>
</protein>
<evidence type="ECO:0000259" key="8">
    <source>
        <dbReference type="PROSITE" id="PS50928"/>
    </source>
</evidence>
<dbReference type="OrthoDB" id="9810086at2"/>
<sequence length="290" mass="32078">MPSDKTYASQLLDLVIYVVLTVMAIVTLVPFLYILLNSFASAEQALSKTFILISTQYSLAAYKFIFSSSTTLRSLGVSVYITVIGTLVNLVFTSLMAYPLARKDLKGRRVVLMLVLFTILFNGGIIPLFLVVKTMGLLDSLWSLIIPFAVSPFYLIILKNFFQQLPDGIEESAKMDGCNELQTLIRIVLPLSAPALASFALFYAVYHWNSFFNAIMFINDSKKWPIQVLLRQIVILSSGAFDQAGSSEAIPPSDTIKNAIIIVSTVPILLIYPFLQKHFAQGLLLGSVKG</sequence>
<evidence type="ECO:0000256" key="1">
    <source>
        <dbReference type="ARBA" id="ARBA00004651"/>
    </source>
</evidence>
<dbReference type="CDD" id="cd06261">
    <property type="entry name" value="TM_PBP2"/>
    <property type="match status" value="1"/>
</dbReference>
<organism evidence="9 10">
    <name type="scientific">Paenibacillus cremeus</name>
    <dbReference type="NCBI Taxonomy" id="2163881"/>
    <lineage>
        <taxon>Bacteria</taxon>
        <taxon>Bacillati</taxon>
        <taxon>Bacillota</taxon>
        <taxon>Bacilli</taxon>
        <taxon>Bacillales</taxon>
        <taxon>Paenibacillaceae</taxon>
        <taxon>Paenibacillus</taxon>
    </lineage>
</organism>
<feature type="transmembrane region" description="Helical" evidence="7">
    <location>
        <begin position="45"/>
        <end position="65"/>
    </location>
</feature>
<feature type="transmembrane region" description="Helical" evidence="7">
    <location>
        <begin position="144"/>
        <end position="162"/>
    </location>
</feature>
<dbReference type="GO" id="GO:0055085">
    <property type="term" value="P:transmembrane transport"/>
    <property type="evidence" value="ECO:0007669"/>
    <property type="project" value="InterPro"/>
</dbReference>
<dbReference type="PROSITE" id="PS50928">
    <property type="entry name" value="ABC_TM1"/>
    <property type="match status" value="1"/>
</dbReference>
<evidence type="ECO:0000256" key="6">
    <source>
        <dbReference type="ARBA" id="ARBA00023136"/>
    </source>
</evidence>
<feature type="transmembrane region" description="Helical" evidence="7">
    <location>
        <begin position="256"/>
        <end position="275"/>
    </location>
</feature>
<evidence type="ECO:0000256" key="2">
    <source>
        <dbReference type="ARBA" id="ARBA00022448"/>
    </source>
</evidence>
<dbReference type="EMBL" id="VNJI01000019">
    <property type="protein sequence ID" value="TVY08820.1"/>
    <property type="molecule type" value="Genomic_DNA"/>
</dbReference>
<dbReference type="GO" id="GO:0005886">
    <property type="term" value="C:plasma membrane"/>
    <property type="evidence" value="ECO:0007669"/>
    <property type="project" value="UniProtKB-SubCell"/>
</dbReference>
<feature type="transmembrane region" description="Helical" evidence="7">
    <location>
        <begin position="77"/>
        <end position="98"/>
    </location>
</feature>
<reference evidence="9 10" key="1">
    <citation type="submission" date="2019-07" db="EMBL/GenBank/DDBJ databases">
        <authorList>
            <person name="Kim J."/>
        </authorList>
    </citation>
    <scope>NUCLEOTIDE SEQUENCE [LARGE SCALE GENOMIC DNA]</scope>
    <source>
        <strain evidence="9 10">JC52</strain>
    </source>
</reference>
<evidence type="ECO:0000256" key="7">
    <source>
        <dbReference type="RuleBase" id="RU363032"/>
    </source>
</evidence>
<dbReference type="Pfam" id="PF00528">
    <property type="entry name" value="BPD_transp_1"/>
    <property type="match status" value="1"/>
</dbReference>
<feature type="transmembrane region" description="Helical" evidence="7">
    <location>
        <begin position="110"/>
        <end position="132"/>
    </location>
</feature>
<dbReference type="InterPro" id="IPR000515">
    <property type="entry name" value="MetI-like"/>
</dbReference>
<dbReference type="RefSeq" id="WP_144848522.1">
    <property type="nucleotide sequence ID" value="NZ_VNJI01000019.1"/>
</dbReference>
<evidence type="ECO:0000256" key="5">
    <source>
        <dbReference type="ARBA" id="ARBA00022989"/>
    </source>
</evidence>
<comment type="caution">
    <text evidence="9">The sequence shown here is derived from an EMBL/GenBank/DDBJ whole genome shotgun (WGS) entry which is preliminary data.</text>
</comment>
<dbReference type="PANTHER" id="PTHR43744">
    <property type="entry name" value="ABC TRANSPORTER PERMEASE PROTEIN MG189-RELATED-RELATED"/>
    <property type="match status" value="1"/>
</dbReference>
<accession>A0A559K9L3</accession>
<evidence type="ECO:0000256" key="3">
    <source>
        <dbReference type="ARBA" id="ARBA00022475"/>
    </source>
</evidence>
<keyword evidence="10" id="KW-1185">Reference proteome</keyword>
<comment type="subcellular location">
    <subcellularLocation>
        <location evidence="1 7">Cell membrane</location>
        <topology evidence="1 7">Multi-pass membrane protein</topology>
    </subcellularLocation>
</comment>
<dbReference type="AlphaFoldDB" id="A0A559K9L3"/>
<keyword evidence="5 7" id="KW-1133">Transmembrane helix</keyword>
<feature type="transmembrane region" description="Helical" evidence="7">
    <location>
        <begin position="14"/>
        <end position="36"/>
    </location>
</feature>
<gene>
    <name evidence="9" type="ORF">FPZ49_16215</name>
</gene>
<dbReference type="Gene3D" id="1.10.3720.10">
    <property type="entry name" value="MetI-like"/>
    <property type="match status" value="1"/>
</dbReference>
<keyword evidence="6 7" id="KW-0472">Membrane</keyword>
<name>A0A559K9L3_9BACL</name>
<comment type="similarity">
    <text evidence="7">Belongs to the binding-protein-dependent transport system permease family.</text>
</comment>
<keyword evidence="4 7" id="KW-0812">Transmembrane</keyword>
<keyword evidence="3" id="KW-1003">Cell membrane</keyword>
<feature type="domain" description="ABC transmembrane type-1" evidence="8">
    <location>
        <begin position="75"/>
        <end position="272"/>
    </location>
</feature>
<feature type="transmembrane region" description="Helical" evidence="7">
    <location>
        <begin position="183"/>
        <end position="206"/>
    </location>
</feature>
<dbReference type="SUPFAM" id="SSF161098">
    <property type="entry name" value="MetI-like"/>
    <property type="match status" value="1"/>
</dbReference>
<evidence type="ECO:0000256" key="4">
    <source>
        <dbReference type="ARBA" id="ARBA00022692"/>
    </source>
</evidence>
<evidence type="ECO:0000313" key="9">
    <source>
        <dbReference type="EMBL" id="TVY08820.1"/>
    </source>
</evidence>
<dbReference type="InterPro" id="IPR035906">
    <property type="entry name" value="MetI-like_sf"/>
</dbReference>
<dbReference type="Proteomes" id="UP000317036">
    <property type="component" value="Unassembled WGS sequence"/>
</dbReference>